<name>A0ACB0LXW9_TRIPR</name>
<keyword evidence="2" id="KW-1185">Reference proteome</keyword>
<protein>
    <submittedName>
        <fullName evidence="1">Uncharacterized protein</fullName>
    </submittedName>
</protein>
<gene>
    <name evidence="1" type="ORF">MILVUS5_LOCUS36737</name>
</gene>
<organism evidence="1 2">
    <name type="scientific">Trifolium pratense</name>
    <name type="common">Red clover</name>
    <dbReference type="NCBI Taxonomy" id="57577"/>
    <lineage>
        <taxon>Eukaryota</taxon>
        <taxon>Viridiplantae</taxon>
        <taxon>Streptophyta</taxon>
        <taxon>Embryophyta</taxon>
        <taxon>Tracheophyta</taxon>
        <taxon>Spermatophyta</taxon>
        <taxon>Magnoliopsida</taxon>
        <taxon>eudicotyledons</taxon>
        <taxon>Gunneridae</taxon>
        <taxon>Pentapetalae</taxon>
        <taxon>rosids</taxon>
        <taxon>fabids</taxon>
        <taxon>Fabales</taxon>
        <taxon>Fabaceae</taxon>
        <taxon>Papilionoideae</taxon>
        <taxon>50 kb inversion clade</taxon>
        <taxon>NPAAA clade</taxon>
        <taxon>Hologalegina</taxon>
        <taxon>IRL clade</taxon>
        <taxon>Trifolieae</taxon>
        <taxon>Trifolium</taxon>
    </lineage>
</organism>
<proteinExistence type="predicted"/>
<evidence type="ECO:0000313" key="1">
    <source>
        <dbReference type="EMBL" id="CAJ2673231.1"/>
    </source>
</evidence>
<reference evidence="1" key="1">
    <citation type="submission" date="2023-10" db="EMBL/GenBank/DDBJ databases">
        <authorList>
            <person name="Rodriguez Cubillos JULIANA M."/>
            <person name="De Vega J."/>
        </authorList>
    </citation>
    <scope>NUCLEOTIDE SEQUENCE</scope>
</reference>
<dbReference type="Proteomes" id="UP001177021">
    <property type="component" value="Unassembled WGS sequence"/>
</dbReference>
<comment type="caution">
    <text evidence="1">The sequence shown here is derived from an EMBL/GenBank/DDBJ whole genome shotgun (WGS) entry which is preliminary data.</text>
</comment>
<accession>A0ACB0LXW9</accession>
<evidence type="ECO:0000313" key="2">
    <source>
        <dbReference type="Proteomes" id="UP001177021"/>
    </source>
</evidence>
<dbReference type="EMBL" id="CASHSV030000716">
    <property type="protein sequence ID" value="CAJ2673231.1"/>
    <property type="molecule type" value="Genomic_DNA"/>
</dbReference>
<sequence>MLGQPPASVLAMKMYEERMKHPHSMDSEASPNLIDANRMALLKSATSHQGQLVHGNSGNMSNALQQLQARSTLTNVTLFHCRGNMIHCTLWDDHAVKMQQFPDNQDPSLAVIVILQLCKLKKYLGKGNLNNFNFIFMIYFRWICFSCSIRFHGSFMLKLHKKLINLKVHVCIIYLAAFTLSIWNMILIVSCNGHVLPRSFVL</sequence>